<dbReference type="Proteomes" id="UP001596364">
    <property type="component" value="Unassembled WGS sequence"/>
</dbReference>
<evidence type="ECO:0000259" key="3">
    <source>
        <dbReference type="PROSITE" id="PS50110"/>
    </source>
</evidence>
<dbReference type="EMBL" id="JBHSUS010000001">
    <property type="protein sequence ID" value="MFC6440689.1"/>
    <property type="molecule type" value="Genomic_DNA"/>
</dbReference>
<dbReference type="Pfam" id="PF00072">
    <property type="entry name" value="Response_reg"/>
    <property type="match status" value="1"/>
</dbReference>
<dbReference type="SMART" id="SM00448">
    <property type="entry name" value="REC"/>
    <property type="match status" value="1"/>
</dbReference>
<comment type="caution">
    <text evidence="4">The sequence shown here is derived from an EMBL/GenBank/DDBJ whole genome shotgun (WGS) entry which is preliminary data.</text>
</comment>
<dbReference type="InterPro" id="IPR001789">
    <property type="entry name" value="Sig_transdc_resp-reg_receiver"/>
</dbReference>
<keyword evidence="1 2" id="KW-0597">Phosphoprotein</keyword>
<dbReference type="PROSITE" id="PS50110">
    <property type="entry name" value="RESPONSE_REGULATORY"/>
    <property type="match status" value="1"/>
</dbReference>
<evidence type="ECO:0000256" key="2">
    <source>
        <dbReference type="PROSITE-ProRule" id="PRU00169"/>
    </source>
</evidence>
<accession>A0ABW1XPU1</accession>
<gene>
    <name evidence="4" type="ORF">ACFP85_11095</name>
</gene>
<name>A0ABW1XPU1_9ALTE</name>
<evidence type="ECO:0000313" key="4">
    <source>
        <dbReference type="EMBL" id="MFC6440689.1"/>
    </source>
</evidence>
<feature type="modified residue" description="4-aspartylphosphate" evidence="2">
    <location>
        <position position="56"/>
    </location>
</feature>
<evidence type="ECO:0000256" key="1">
    <source>
        <dbReference type="ARBA" id="ARBA00022553"/>
    </source>
</evidence>
<sequence length="123" mass="13808">MMHQGKHILIVDDSSSVRQMVKMTLASTGLAITEASNGQEALELLDGHKFHLIISDVNMPIMDGITLLQQLRQREDYQYTPVLMLTTETNPDLQAQAREYGVKAWLNKPLRPPVLQGAINKLI</sequence>
<reference evidence="5" key="1">
    <citation type="journal article" date="2019" name="Int. J. Syst. Evol. Microbiol.">
        <title>The Global Catalogue of Microorganisms (GCM) 10K type strain sequencing project: providing services to taxonomists for standard genome sequencing and annotation.</title>
        <authorList>
            <consortium name="The Broad Institute Genomics Platform"/>
            <consortium name="The Broad Institute Genome Sequencing Center for Infectious Disease"/>
            <person name="Wu L."/>
            <person name="Ma J."/>
        </authorList>
    </citation>
    <scope>NUCLEOTIDE SEQUENCE [LARGE SCALE GENOMIC DNA]</scope>
    <source>
        <strain evidence="5">CGMCC 1.16031</strain>
    </source>
</reference>
<organism evidence="4 5">
    <name type="scientific">Pseudobowmanella zhangzhouensis</name>
    <dbReference type="NCBI Taxonomy" id="1537679"/>
    <lineage>
        <taxon>Bacteria</taxon>
        <taxon>Pseudomonadati</taxon>
        <taxon>Pseudomonadota</taxon>
        <taxon>Gammaproteobacteria</taxon>
        <taxon>Alteromonadales</taxon>
        <taxon>Alteromonadaceae</taxon>
    </lineage>
</organism>
<evidence type="ECO:0000313" key="5">
    <source>
        <dbReference type="Proteomes" id="UP001596364"/>
    </source>
</evidence>
<dbReference type="RefSeq" id="WP_217350844.1">
    <property type="nucleotide sequence ID" value="NZ_JBHSUS010000001.1"/>
</dbReference>
<dbReference type="PANTHER" id="PTHR44591">
    <property type="entry name" value="STRESS RESPONSE REGULATOR PROTEIN 1"/>
    <property type="match status" value="1"/>
</dbReference>
<protein>
    <submittedName>
        <fullName evidence="4">Response regulator</fullName>
    </submittedName>
</protein>
<keyword evidence="5" id="KW-1185">Reference proteome</keyword>
<dbReference type="PANTHER" id="PTHR44591:SF25">
    <property type="entry name" value="CHEMOTAXIS TWO-COMPONENT RESPONSE REGULATOR"/>
    <property type="match status" value="1"/>
</dbReference>
<dbReference type="InterPro" id="IPR050595">
    <property type="entry name" value="Bact_response_regulator"/>
</dbReference>
<proteinExistence type="predicted"/>
<feature type="domain" description="Response regulatory" evidence="3">
    <location>
        <begin position="7"/>
        <end position="123"/>
    </location>
</feature>